<feature type="coiled-coil region" evidence="1">
    <location>
        <begin position="223"/>
        <end position="250"/>
    </location>
</feature>
<protein>
    <submittedName>
        <fullName evidence="4">Metal ABC transporter substrate-binding protein</fullName>
    </submittedName>
</protein>
<dbReference type="Gene3D" id="3.40.50.1980">
    <property type="entry name" value="Nitrogenase molybdenum iron protein domain"/>
    <property type="match status" value="1"/>
</dbReference>
<keyword evidence="1" id="KW-0175">Coiled coil</keyword>
<reference evidence="4 5" key="1">
    <citation type="submission" date="2018-10" db="EMBL/GenBank/DDBJ databases">
        <title>Comamonadaceae CDC group NO-1 genome sequencing and assembly.</title>
        <authorList>
            <person name="Bernier A.-M."/>
            <person name="Bernard K."/>
        </authorList>
    </citation>
    <scope>NUCLEOTIDE SEQUENCE [LARGE SCALE GENOMIC DNA]</scope>
    <source>
        <strain evidence="4 5">NML161473</strain>
    </source>
</reference>
<sequence>MRPAMPLPRRPRLLALTTLAALASALLATPALATHSAASPATSAPASAPANASATAPSASPATTPATAPAAAPLRVLAAHPVVHGLAQQLLQGSGIELLRMAPARLPANRLPAYLAGRGQDELLAAAAQAQAALTLRSIWPDDQLYPLARRANIRIVEIDVAHPIEGDLPGVTLPARQGDQGDAPGHAAASVLHNPPWQDSANLARMATLMADALARLAPEAAPRLQANLAAIQQRLQQAEALASRALAQASDVSVLLLSPRMQALATALQLEAVPWQAPEKDDALPKALAETLAREKPRAVLAHAAPDDAVAQAIAASGAQLVVLSESAPDPVAALAEAMQAVAQAMMMASKP</sequence>
<feature type="signal peptide" evidence="3">
    <location>
        <begin position="1"/>
        <end position="33"/>
    </location>
</feature>
<feature type="chain" id="PRO_5018308854" evidence="3">
    <location>
        <begin position="34"/>
        <end position="354"/>
    </location>
</feature>
<dbReference type="GO" id="GO:0030001">
    <property type="term" value="P:metal ion transport"/>
    <property type="evidence" value="ECO:0007669"/>
    <property type="project" value="InterPro"/>
</dbReference>
<dbReference type="Proteomes" id="UP000267035">
    <property type="component" value="Unassembled WGS sequence"/>
</dbReference>
<evidence type="ECO:0000256" key="1">
    <source>
        <dbReference type="SAM" id="Coils"/>
    </source>
</evidence>
<gene>
    <name evidence="4" type="ORF">EBQ25_02985</name>
</gene>
<dbReference type="EMBL" id="RDQL01000003">
    <property type="protein sequence ID" value="RMX01643.1"/>
    <property type="molecule type" value="Genomic_DNA"/>
</dbReference>
<evidence type="ECO:0000313" key="5">
    <source>
        <dbReference type="Proteomes" id="UP000267035"/>
    </source>
</evidence>
<dbReference type="InterPro" id="IPR050492">
    <property type="entry name" value="Bact_metal-bind_prot9"/>
</dbReference>
<organism evidence="4 5">
    <name type="scientific">Allofranklinella schreckenbergeri</name>
    <dbReference type="NCBI Taxonomy" id="1076744"/>
    <lineage>
        <taxon>Bacteria</taxon>
        <taxon>Pseudomonadati</taxon>
        <taxon>Pseudomonadota</taxon>
        <taxon>Betaproteobacteria</taxon>
        <taxon>Burkholderiales</taxon>
        <taxon>Comamonadaceae</taxon>
        <taxon>Allofranklinella</taxon>
    </lineage>
</organism>
<keyword evidence="5" id="KW-1185">Reference proteome</keyword>
<comment type="caution">
    <text evidence="4">The sequence shown here is derived from an EMBL/GenBank/DDBJ whole genome shotgun (WGS) entry which is preliminary data.</text>
</comment>
<proteinExistence type="predicted"/>
<keyword evidence="3" id="KW-0732">Signal</keyword>
<evidence type="ECO:0000313" key="4">
    <source>
        <dbReference type="EMBL" id="RMX01643.1"/>
    </source>
</evidence>
<accession>A0A3M6QEW5</accession>
<dbReference type="InterPro" id="IPR006127">
    <property type="entry name" value="ZnuA-like"/>
</dbReference>
<dbReference type="GO" id="GO:0046872">
    <property type="term" value="F:metal ion binding"/>
    <property type="evidence" value="ECO:0007669"/>
    <property type="project" value="InterPro"/>
</dbReference>
<name>A0A3M6QEW5_9BURK</name>
<dbReference type="SUPFAM" id="SSF53807">
    <property type="entry name" value="Helical backbone' metal receptor"/>
    <property type="match status" value="1"/>
</dbReference>
<feature type="region of interest" description="Disordered" evidence="2">
    <location>
        <begin position="40"/>
        <end position="66"/>
    </location>
</feature>
<dbReference type="PANTHER" id="PTHR42953:SF4">
    <property type="entry name" value="METAL ABC TRANSPORTER SUBSTRATE-BINDING PROTEIN"/>
    <property type="match status" value="1"/>
</dbReference>
<dbReference type="Pfam" id="PF01297">
    <property type="entry name" value="ZnuA"/>
    <property type="match status" value="1"/>
</dbReference>
<dbReference type="AlphaFoldDB" id="A0A3M6QEW5"/>
<evidence type="ECO:0000256" key="2">
    <source>
        <dbReference type="SAM" id="MobiDB-lite"/>
    </source>
</evidence>
<dbReference type="PANTHER" id="PTHR42953">
    <property type="entry name" value="HIGH-AFFINITY ZINC UPTAKE SYSTEM PROTEIN ZNUA-RELATED"/>
    <property type="match status" value="1"/>
</dbReference>
<evidence type="ECO:0000256" key="3">
    <source>
        <dbReference type="SAM" id="SignalP"/>
    </source>
</evidence>